<evidence type="ECO:0000313" key="3">
    <source>
        <dbReference type="EMBL" id="WXK74519.1"/>
    </source>
</evidence>
<feature type="domain" description="IclR-ED" evidence="2">
    <location>
        <begin position="375"/>
        <end position="562"/>
    </location>
</feature>
<dbReference type="InterPro" id="IPR011990">
    <property type="entry name" value="TPR-like_helical_dom_sf"/>
</dbReference>
<sequence length="593" mass="63355">MSRYDDHRDGAGRPEPVVPTALAELLGRLTGAPDFWDRPCGDFGPLTSEYALSAEKRAHANSLYRLGSKALAREELESAADWLGAAAEAGHPGALFRLAALTTRVRGQGHESVRFLVAEAARHGHGDARELLAASAHHASAESPAHSALEDPQFVDEVRAGLRCGPPAEPATHQEGVRAGERPIAAAVEGTEAACAKLVWVPATGLGRQHGPERPATPWPADDPTVAEQPRRTPACGATGSAHGLLLPLPPEQPVCGPAATLHEDSGDRGDGGDMYDGSGSMNDGRGNEPWWSAHALRPAVLTEMARRTPVHIDTPQQWRAAAQALDILYLVDAAGGITTRALAVRTRLSPAAVAWLLHWLRGQHLISTTAGAHFPGPLMAMTRHPEQRAQLLQRTLTSLRDRLGAAVYVSGYMSGDVRVLQSAYGPDAPAVTEYVAFRDTAHASAVGKSLLAQLDFDGRMDHLARYRPIKLTDRTITNPRALFEALDGHGPHAAQFDLLEYSHHEVCVAFPLGIPGRATCVALSLPAGQRHRLLPTAHALSERSAALLLTLLLTEDPVTGRQPRATRASPEPDPAPAHSEARALPLFATHHR</sequence>
<dbReference type="Gene3D" id="1.25.40.10">
    <property type="entry name" value="Tetratricopeptide repeat domain"/>
    <property type="match status" value="1"/>
</dbReference>
<reference evidence="3 4" key="1">
    <citation type="submission" date="2024-03" db="EMBL/GenBank/DDBJ databases">
        <title>The complete genome of Streptomyces sirii sp.nov.</title>
        <authorList>
            <person name="Zakalyukina Y.V."/>
            <person name="Belik A.R."/>
            <person name="Biryukov M.V."/>
            <person name="Baturina O.A."/>
            <person name="Kabilov M.R."/>
        </authorList>
    </citation>
    <scope>NUCLEOTIDE SEQUENCE [LARGE SCALE GENOMIC DNA]</scope>
    <source>
        <strain evidence="3 4">BP-8</strain>
    </source>
</reference>
<organism evidence="3 4">
    <name type="scientific">Streptomyces sirii</name>
    <dbReference type="NCBI Taxonomy" id="3127701"/>
    <lineage>
        <taxon>Bacteria</taxon>
        <taxon>Bacillati</taxon>
        <taxon>Actinomycetota</taxon>
        <taxon>Actinomycetes</taxon>
        <taxon>Kitasatosporales</taxon>
        <taxon>Streptomycetaceae</taxon>
        <taxon>Streptomyces</taxon>
    </lineage>
</organism>
<dbReference type="EMBL" id="CP147982">
    <property type="protein sequence ID" value="WXK74519.1"/>
    <property type="molecule type" value="Genomic_DNA"/>
</dbReference>
<proteinExistence type="predicted"/>
<keyword evidence="4" id="KW-1185">Reference proteome</keyword>
<evidence type="ECO:0000313" key="4">
    <source>
        <dbReference type="Proteomes" id="UP001626628"/>
    </source>
</evidence>
<dbReference type="SUPFAM" id="SSF55781">
    <property type="entry name" value="GAF domain-like"/>
    <property type="match status" value="1"/>
</dbReference>
<protein>
    <submittedName>
        <fullName evidence="3">IclR family transcriptional regulator C-terminal domain-containing protein</fullName>
    </submittedName>
</protein>
<evidence type="ECO:0000259" key="2">
    <source>
        <dbReference type="PROSITE" id="PS51078"/>
    </source>
</evidence>
<dbReference type="PANTHER" id="PTHR30136">
    <property type="entry name" value="HELIX-TURN-HELIX TRANSCRIPTIONAL REGULATOR, ICLR FAMILY"/>
    <property type="match status" value="1"/>
</dbReference>
<dbReference type="InterPro" id="IPR029016">
    <property type="entry name" value="GAF-like_dom_sf"/>
</dbReference>
<name>A0ABZ2QD83_9ACTN</name>
<dbReference type="Gene3D" id="3.30.450.40">
    <property type="match status" value="1"/>
</dbReference>
<evidence type="ECO:0000256" key="1">
    <source>
        <dbReference type="SAM" id="MobiDB-lite"/>
    </source>
</evidence>
<feature type="region of interest" description="Disordered" evidence="1">
    <location>
        <begin position="207"/>
        <end position="238"/>
    </location>
</feature>
<dbReference type="InterPro" id="IPR014757">
    <property type="entry name" value="Tscrpt_reg_IclR_C"/>
</dbReference>
<dbReference type="RefSeq" id="WP_407284785.1">
    <property type="nucleotide sequence ID" value="NZ_CP147982.1"/>
</dbReference>
<dbReference type="InterPro" id="IPR050707">
    <property type="entry name" value="HTH_MetabolicPath_Reg"/>
</dbReference>
<dbReference type="PANTHER" id="PTHR30136:SF24">
    <property type="entry name" value="HTH-TYPE TRANSCRIPTIONAL REPRESSOR ALLR"/>
    <property type="match status" value="1"/>
</dbReference>
<dbReference type="Pfam" id="PF01614">
    <property type="entry name" value="IclR_C"/>
    <property type="match status" value="1"/>
</dbReference>
<dbReference type="Proteomes" id="UP001626628">
    <property type="component" value="Chromosome"/>
</dbReference>
<dbReference type="PROSITE" id="PS51078">
    <property type="entry name" value="ICLR_ED"/>
    <property type="match status" value="1"/>
</dbReference>
<gene>
    <name evidence="3" type="ORF">WAB15_00095</name>
</gene>
<feature type="region of interest" description="Disordered" evidence="1">
    <location>
        <begin position="560"/>
        <end position="586"/>
    </location>
</feature>
<accession>A0ABZ2QD83</accession>